<dbReference type="AlphaFoldDB" id="A0A9C7G985"/>
<dbReference type="GO" id="GO:0005886">
    <property type="term" value="C:plasma membrane"/>
    <property type="evidence" value="ECO:0007669"/>
    <property type="project" value="TreeGrafter"/>
</dbReference>
<dbReference type="Gene3D" id="3.30.450.20">
    <property type="entry name" value="PAS domain"/>
    <property type="match status" value="2"/>
</dbReference>
<evidence type="ECO:0000313" key="4">
    <source>
        <dbReference type="EMBL" id="CAG9607897.1"/>
    </source>
</evidence>
<evidence type="ECO:0008006" key="6">
    <source>
        <dbReference type="Google" id="ProtNLM"/>
    </source>
</evidence>
<keyword evidence="5" id="KW-1185">Reference proteome</keyword>
<dbReference type="FunFam" id="3.30.70.270:FF:000001">
    <property type="entry name" value="Diguanylate cyclase domain protein"/>
    <property type="match status" value="1"/>
</dbReference>
<sequence>MKYIGRITLLLFSIIVSVVESFSEESKLSSILEALFFVAIAFSIGWVYDGSRFYKAQAEINKEHFQSLIEFSPYPILVYQENKIAFINDKLVELLNSSYEKIIGETIFDFVLPEYHSAIKERIKKAQNGAMDVERSQIKIRVGKNNILDIEVTSVSIVYSHKPAVEVFIRDLTSEKRLSEKSKKNEDLYRFITDNSTDIISYINPYGVYEYMSPSCTQLLGYNQNEIINQNMFAFIHPDDLEEISKTFTEAKSLIDFASLTHRYKKKDGSFLWLETNARTIRNINKELEGVVTVSRDISKRMEKEEILLKTNERLQYLSNYDSLTDIPNRRYFVQTFKDEWNRTMRQCLPLSLLMIDIDNFKKYNDFYGHQAGDSCIQQIAKAIKGTLNRPGDFVARYGGEEFVVLLPETDLKGAQYIGESLLSTMKKLQIPTEVSETSDYVTLSIGCTSLVPSDQHKPEDLIKQADINLYLAKETGKNQVR</sequence>
<accession>A0A9C7G985</accession>
<dbReference type="GO" id="GO:0052621">
    <property type="term" value="F:diguanylate cyclase activity"/>
    <property type="evidence" value="ECO:0007669"/>
    <property type="project" value="TreeGrafter"/>
</dbReference>
<evidence type="ECO:0000259" key="1">
    <source>
        <dbReference type="PROSITE" id="PS50112"/>
    </source>
</evidence>
<reference evidence="4" key="1">
    <citation type="submission" date="2021-10" db="EMBL/GenBank/DDBJ databases">
        <authorList>
            <person name="Criscuolo A."/>
        </authorList>
    </citation>
    <scope>NUCLEOTIDE SEQUENCE</scope>
    <source>
        <strain evidence="4">CIP111885</strain>
    </source>
</reference>
<dbReference type="InterPro" id="IPR000014">
    <property type="entry name" value="PAS"/>
</dbReference>
<dbReference type="InterPro" id="IPR050469">
    <property type="entry name" value="Diguanylate_Cyclase"/>
</dbReference>
<dbReference type="NCBIfam" id="TIGR00229">
    <property type="entry name" value="sensory_box"/>
    <property type="match status" value="2"/>
</dbReference>
<evidence type="ECO:0000313" key="5">
    <source>
        <dbReference type="Proteomes" id="UP000789845"/>
    </source>
</evidence>
<dbReference type="PANTHER" id="PTHR45138">
    <property type="entry name" value="REGULATORY COMPONENTS OF SENSORY TRANSDUCTION SYSTEM"/>
    <property type="match status" value="1"/>
</dbReference>
<dbReference type="PROSITE" id="PS50887">
    <property type="entry name" value="GGDEF"/>
    <property type="match status" value="1"/>
</dbReference>
<evidence type="ECO:0000259" key="2">
    <source>
        <dbReference type="PROSITE" id="PS50113"/>
    </source>
</evidence>
<evidence type="ECO:0000259" key="3">
    <source>
        <dbReference type="PROSITE" id="PS50887"/>
    </source>
</evidence>
<dbReference type="GO" id="GO:0043709">
    <property type="term" value="P:cell adhesion involved in single-species biofilm formation"/>
    <property type="evidence" value="ECO:0007669"/>
    <property type="project" value="TreeGrafter"/>
</dbReference>
<comment type="caution">
    <text evidence="4">The sequence shown here is derived from an EMBL/GenBank/DDBJ whole genome shotgun (WGS) entry which is preliminary data.</text>
</comment>
<dbReference type="PROSITE" id="PS50113">
    <property type="entry name" value="PAC"/>
    <property type="match status" value="1"/>
</dbReference>
<dbReference type="GO" id="GO:1902201">
    <property type="term" value="P:negative regulation of bacterial-type flagellum-dependent cell motility"/>
    <property type="evidence" value="ECO:0007669"/>
    <property type="project" value="TreeGrafter"/>
</dbReference>
<dbReference type="InterPro" id="IPR035965">
    <property type="entry name" value="PAS-like_dom_sf"/>
</dbReference>
<gene>
    <name evidence="4" type="ORF">NEOCIP111885_01589</name>
</gene>
<protein>
    <recommendedName>
        <fullName evidence="6">Diguanylate cyclase</fullName>
    </recommendedName>
</protein>
<dbReference type="Pfam" id="PF00990">
    <property type="entry name" value="GGDEF"/>
    <property type="match status" value="1"/>
</dbReference>
<feature type="domain" description="PAS" evidence="1">
    <location>
        <begin position="185"/>
        <end position="251"/>
    </location>
</feature>
<feature type="domain" description="GGDEF" evidence="3">
    <location>
        <begin position="349"/>
        <end position="482"/>
    </location>
</feature>
<dbReference type="CDD" id="cd00130">
    <property type="entry name" value="PAS"/>
    <property type="match status" value="2"/>
</dbReference>
<dbReference type="InterPro" id="IPR013767">
    <property type="entry name" value="PAS_fold"/>
</dbReference>
<organism evidence="4 5">
    <name type="scientific">Pseudoneobacillus rhizosphaerae</name>
    <dbReference type="NCBI Taxonomy" id="2880968"/>
    <lineage>
        <taxon>Bacteria</taxon>
        <taxon>Bacillati</taxon>
        <taxon>Bacillota</taxon>
        <taxon>Bacilli</taxon>
        <taxon>Bacillales</taxon>
        <taxon>Bacillaceae</taxon>
        <taxon>Pseudoneobacillus</taxon>
    </lineage>
</organism>
<dbReference type="InterPro" id="IPR000700">
    <property type="entry name" value="PAS-assoc_C"/>
</dbReference>
<dbReference type="EMBL" id="CAKJTG010000007">
    <property type="protein sequence ID" value="CAG9607897.1"/>
    <property type="molecule type" value="Genomic_DNA"/>
</dbReference>
<name>A0A9C7G985_9BACI</name>
<feature type="domain" description="PAS" evidence="1">
    <location>
        <begin position="61"/>
        <end position="130"/>
    </location>
</feature>
<dbReference type="Gene3D" id="3.30.70.270">
    <property type="match status" value="1"/>
</dbReference>
<dbReference type="InterPro" id="IPR001610">
    <property type="entry name" value="PAC"/>
</dbReference>
<dbReference type="InterPro" id="IPR000160">
    <property type="entry name" value="GGDEF_dom"/>
</dbReference>
<dbReference type="SUPFAM" id="SSF55785">
    <property type="entry name" value="PYP-like sensor domain (PAS domain)"/>
    <property type="match status" value="2"/>
</dbReference>
<dbReference type="SUPFAM" id="SSF55073">
    <property type="entry name" value="Nucleotide cyclase"/>
    <property type="match status" value="1"/>
</dbReference>
<dbReference type="NCBIfam" id="TIGR00254">
    <property type="entry name" value="GGDEF"/>
    <property type="match status" value="1"/>
</dbReference>
<dbReference type="Pfam" id="PF08447">
    <property type="entry name" value="PAS_3"/>
    <property type="match status" value="1"/>
</dbReference>
<dbReference type="Pfam" id="PF00989">
    <property type="entry name" value="PAS"/>
    <property type="match status" value="1"/>
</dbReference>
<dbReference type="SMART" id="SM00267">
    <property type="entry name" value="GGDEF"/>
    <property type="match status" value="1"/>
</dbReference>
<dbReference type="PANTHER" id="PTHR45138:SF9">
    <property type="entry name" value="DIGUANYLATE CYCLASE DGCM-RELATED"/>
    <property type="match status" value="1"/>
</dbReference>
<dbReference type="InterPro" id="IPR029787">
    <property type="entry name" value="Nucleotide_cyclase"/>
</dbReference>
<feature type="domain" description="PAC" evidence="2">
    <location>
        <begin position="258"/>
        <end position="310"/>
    </location>
</feature>
<dbReference type="CDD" id="cd01949">
    <property type="entry name" value="GGDEF"/>
    <property type="match status" value="1"/>
</dbReference>
<dbReference type="GO" id="GO:0006355">
    <property type="term" value="P:regulation of DNA-templated transcription"/>
    <property type="evidence" value="ECO:0007669"/>
    <property type="project" value="InterPro"/>
</dbReference>
<dbReference type="SMART" id="SM00091">
    <property type="entry name" value="PAS"/>
    <property type="match status" value="2"/>
</dbReference>
<proteinExistence type="predicted"/>
<dbReference type="PROSITE" id="PS50112">
    <property type="entry name" value="PAS"/>
    <property type="match status" value="2"/>
</dbReference>
<dbReference type="Proteomes" id="UP000789845">
    <property type="component" value="Unassembled WGS sequence"/>
</dbReference>
<dbReference type="SMART" id="SM00086">
    <property type="entry name" value="PAC"/>
    <property type="match status" value="1"/>
</dbReference>
<dbReference type="InterPro" id="IPR043128">
    <property type="entry name" value="Rev_trsase/Diguanyl_cyclase"/>
</dbReference>
<dbReference type="InterPro" id="IPR013655">
    <property type="entry name" value="PAS_fold_3"/>
</dbReference>
<dbReference type="RefSeq" id="WP_230496146.1">
    <property type="nucleotide sequence ID" value="NZ_CAKJTG010000007.1"/>
</dbReference>